<evidence type="ECO:0000313" key="2">
    <source>
        <dbReference type="Proteomes" id="UP000646911"/>
    </source>
</evidence>
<organism evidence="1 2">
    <name type="scientific">Undibacterium umbellatum</name>
    <dbReference type="NCBI Taxonomy" id="2762300"/>
    <lineage>
        <taxon>Bacteria</taxon>
        <taxon>Pseudomonadati</taxon>
        <taxon>Pseudomonadota</taxon>
        <taxon>Betaproteobacteria</taxon>
        <taxon>Burkholderiales</taxon>
        <taxon>Oxalobacteraceae</taxon>
        <taxon>Undibacterium</taxon>
    </lineage>
</organism>
<dbReference type="RefSeq" id="WP_186952727.1">
    <property type="nucleotide sequence ID" value="NZ_JACOFX010000002.1"/>
</dbReference>
<evidence type="ECO:0008006" key="3">
    <source>
        <dbReference type="Google" id="ProtNLM"/>
    </source>
</evidence>
<dbReference type="Proteomes" id="UP000646911">
    <property type="component" value="Unassembled WGS sequence"/>
</dbReference>
<reference evidence="1 2" key="1">
    <citation type="submission" date="2020-08" db="EMBL/GenBank/DDBJ databases">
        <title>Novel species isolated from subtropical streams in China.</title>
        <authorList>
            <person name="Lu H."/>
        </authorList>
    </citation>
    <scope>NUCLEOTIDE SEQUENCE [LARGE SCALE GENOMIC DNA]</scope>
    <source>
        <strain evidence="1 2">NL8W</strain>
    </source>
</reference>
<accession>A0ABR6Z802</accession>
<gene>
    <name evidence="1" type="ORF">H8L47_07085</name>
</gene>
<keyword evidence="2" id="KW-1185">Reference proteome</keyword>
<name>A0ABR6Z802_9BURK</name>
<evidence type="ECO:0000313" key="1">
    <source>
        <dbReference type="EMBL" id="MBC3907322.1"/>
    </source>
</evidence>
<comment type="caution">
    <text evidence="1">The sequence shown here is derived from an EMBL/GenBank/DDBJ whole genome shotgun (WGS) entry which is preliminary data.</text>
</comment>
<proteinExistence type="predicted"/>
<protein>
    <recommendedName>
        <fullName evidence="3">SsuA/THI5-like domain-containing protein</fullName>
    </recommendedName>
</protein>
<sequence>MNRYEGKPFLRLLECYVLAAIDQLDAGQSEALKKMEPKLAAVYNTSGTWLEIVRDQMDLPESFPMKIREVWESNFARLQASGVLVDPNEFAMAFIDQNFPEVTE</sequence>
<dbReference type="EMBL" id="JACOFX010000002">
    <property type="protein sequence ID" value="MBC3907322.1"/>
    <property type="molecule type" value="Genomic_DNA"/>
</dbReference>